<sequence>MLNKIFGHKKPNTPPYDHHAPLRTAAPAREKGFRAFTGPSEKGLRALKIVHAGGSAEYYYMAIPAAKIIDKYPSFILARPEVFRRPWESIVRPEEILIPGQKFYIVPRRTVKKLRRRIKKTSSALGEINVSQQKDSLSTSSIMAKSGSKKKARNHRVRFFGIDTSTTAKQESDSVPSNKKKDSSVPSDKKKPEKSETDSKKKVNPETDGKKRRARYSSTWEPSLTSINEKSGRDD</sequence>
<keyword evidence="3" id="KW-1185">Reference proteome</keyword>
<feature type="compositionally biased region" description="Polar residues" evidence="1">
    <location>
        <begin position="129"/>
        <end position="143"/>
    </location>
</feature>
<feature type="region of interest" description="Disordered" evidence="1">
    <location>
        <begin position="129"/>
        <end position="235"/>
    </location>
</feature>
<feature type="compositionally biased region" description="Polar residues" evidence="1">
    <location>
        <begin position="216"/>
        <end position="229"/>
    </location>
</feature>
<gene>
    <name evidence="2" type="ORF">Fot_37387</name>
</gene>
<dbReference type="AlphaFoldDB" id="A0ABD1RYV8"/>
<feature type="compositionally biased region" description="Basic and acidic residues" evidence="1">
    <location>
        <begin position="179"/>
        <end position="209"/>
    </location>
</feature>
<protein>
    <submittedName>
        <fullName evidence="2">Uncharacterized protein</fullName>
    </submittedName>
</protein>
<dbReference type="EMBL" id="JBFOLJ010000011">
    <property type="protein sequence ID" value="KAL2493630.1"/>
    <property type="molecule type" value="Genomic_DNA"/>
</dbReference>
<dbReference type="InterPro" id="IPR025322">
    <property type="entry name" value="PADRE_dom"/>
</dbReference>
<proteinExistence type="predicted"/>
<evidence type="ECO:0000313" key="2">
    <source>
        <dbReference type="EMBL" id="KAL2493630.1"/>
    </source>
</evidence>
<organism evidence="2 3">
    <name type="scientific">Forsythia ovata</name>
    <dbReference type="NCBI Taxonomy" id="205694"/>
    <lineage>
        <taxon>Eukaryota</taxon>
        <taxon>Viridiplantae</taxon>
        <taxon>Streptophyta</taxon>
        <taxon>Embryophyta</taxon>
        <taxon>Tracheophyta</taxon>
        <taxon>Spermatophyta</taxon>
        <taxon>Magnoliopsida</taxon>
        <taxon>eudicotyledons</taxon>
        <taxon>Gunneridae</taxon>
        <taxon>Pentapetalae</taxon>
        <taxon>asterids</taxon>
        <taxon>lamiids</taxon>
        <taxon>Lamiales</taxon>
        <taxon>Oleaceae</taxon>
        <taxon>Forsythieae</taxon>
        <taxon>Forsythia</taxon>
    </lineage>
</organism>
<dbReference type="PANTHER" id="PTHR33052">
    <property type="entry name" value="DUF4228 DOMAIN PROTEIN-RELATED"/>
    <property type="match status" value="1"/>
</dbReference>
<comment type="caution">
    <text evidence="2">The sequence shown here is derived from an EMBL/GenBank/DDBJ whole genome shotgun (WGS) entry which is preliminary data.</text>
</comment>
<evidence type="ECO:0000256" key="1">
    <source>
        <dbReference type="SAM" id="MobiDB-lite"/>
    </source>
</evidence>
<reference evidence="3" key="1">
    <citation type="submission" date="2024-07" db="EMBL/GenBank/DDBJ databases">
        <title>Two chromosome-level genome assemblies of Korean endemic species Abeliophyllum distichum and Forsythia ovata (Oleaceae).</title>
        <authorList>
            <person name="Jang H."/>
        </authorList>
    </citation>
    <scope>NUCLEOTIDE SEQUENCE [LARGE SCALE GENOMIC DNA]</scope>
</reference>
<name>A0ABD1RYV8_9LAMI</name>
<feature type="compositionally biased region" description="Basic residues" evidence="1">
    <location>
        <begin position="147"/>
        <end position="158"/>
    </location>
</feature>
<accession>A0ABD1RYV8</accession>
<dbReference type="Proteomes" id="UP001604277">
    <property type="component" value="Unassembled WGS sequence"/>
</dbReference>
<evidence type="ECO:0000313" key="3">
    <source>
        <dbReference type="Proteomes" id="UP001604277"/>
    </source>
</evidence>
<dbReference type="Pfam" id="PF14009">
    <property type="entry name" value="PADRE"/>
    <property type="match status" value="1"/>
</dbReference>